<evidence type="ECO:0000313" key="2">
    <source>
        <dbReference type="EMBL" id="KAJ3576309.1"/>
    </source>
</evidence>
<evidence type="ECO:0008006" key="4">
    <source>
        <dbReference type="Google" id="ProtNLM"/>
    </source>
</evidence>
<sequence>MEREPPGQRGLEWLLRWANVNWSAILHHILIGIIVAIVYLNFIVSAFSVVPAKYPTPDFQNKSATFYDVVGVSVDATQTEISESYSAQMTKLEYAANQDPAPPWQHVLHLTTRYKIAELEQAYNILTGWSRCHYDFEILELGAFRYIHCCWTNWDPYALPWVH</sequence>
<evidence type="ECO:0000256" key="1">
    <source>
        <dbReference type="SAM" id="Phobius"/>
    </source>
</evidence>
<keyword evidence="1" id="KW-1133">Transmembrane helix</keyword>
<reference evidence="2" key="1">
    <citation type="submission" date="2022-07" db="EMBL/GenBank/DDBJ databases">
        <title>Genome Sequence of Xylaria arbuscula.</title>
        <authorList>
            <person name="Buettner E."/>
        </authorList>
    </citation>
    <scope>NUCLEOTIDE SEQUENCE</scope>
    <source>
        <strain evidence="2">VT107</strain>
    </source>
</reference>
<dbReference type="InterPro" id="IPR036869">
    <property type="entry name" value="J_dom_sf"/>
</dbReference>
<keyword evidence="3" id="KW-1185">Reference proteome</keyword>
<keyword evidence="1" id="KW-0472">Membrane</keyword>
<accession>A0A9W8NHV6</accession>
<dbReference type="AlphaFoldDB" id="A0A9W8NHV6"/>
<dbReference type="SUPFAM" id="SSF46565">
    <property type="entry name" value="Chaperone J-domain"/>
    <property type="match status" value="1"/>
</dbReference>
<feature type="transmembrane region" description="Helical" evidence="1">
    <location>
        <begin position="20"/>
        <end position="44"/>
    </location>
</feature>
<evidence type="ECO:0000313" key="3">
    <source>
        <dbReference type="Proteomes" id="UP001148614"/>
    </source>
</evidence>
<comment type="caution">
    <text evidence="2">The sequence shown here is derived from an EMBL/GenBank/DDBJ whole genome shotgun (WGS) entry which is preliminary data.</text>
</comment>
<organism evidence="2 3">
    <name type="scientific">Xylaria arbuscula</name>
    <dbReference type="NCBI Taxonomy" id="114810"/>
    <lineage>
        <taxon>Eukaryota</taxon>
        <taxon>Fungi</taxon>
        <taxon>Dikarya</taxon>
        <taxon>Ascomycota</taxon>
        <taxon>Pezizomycotina</taxon>
        <taxon>Sordariomycetes</taxon>
        <taxon>Xylariomycetidae</taxon>
        <taxon>Xylariales</taxon>
        <taxon>Xylariaceae</taxon>
        <taxon>Xylaria</taxon>
    </lineage>
</organism>
<dbReference type="Proteomes" id="UP001148614">
    <property type="component" value="Unassembled WGS sequence"/>
</dbReference>
<protein>
    <recommendedName>
        <fullName evidence="4">J domain-containing protein</fullName>
    </recommendedName>
</protein>
<dbReference type="EMBL" id="JANPWZ010000484">
    <property type="protein sequence ID" value="KAJ3576309.1"/>
    <property type="molecule type" value="Genomic_DNA"/>
</dbReference>
<gene>
    <name evidence="2" type="ORF">NPX13_g3744</name>
</gene>
<proteinExistence type="predicted"/>
<dbReference type="Gene3D" id="1.10.287.110">
    <property type="entry name" value="DnaJ domain"/>
    <property type="match status" value="1"/>
</dbReference>
<keyword evidence="1" id="KW-0812">Transmembrane</keyword>
<name>A0A9W8NHV6_9PEZI</name>